<gene>
    <name evidence="1" type="ORF">JYZ213_LOCUS41379</name>
</gene>
<protein>
    <submittedName>
        <fullName evidence="1">Uncharacterized protein</fullName>
    </submittedName>
</protein>
<feature type="non-terminal residue" evidence="1">
    <location>
        <position position="1"/>
    </location>
</feature>
<organism evidence="1 2">
    <name type="scientific">Adineta steineri</name>
    <dbReference type="NCBI Taxonomy" id="433720"/>
    <lineage>
        <taxon>Eukaryota</taxon>
        <taxon>Metazoa</taxon>
        <taxon>Spiralia</taxon>
        <taxon>Gnathifera</taxon>
        <taxon>Rotifera</taxon>
        <taxon>Eurotatoria</taxon>
        <taxon>Bdelloidea</taxon>
        <taxon>Adinetida</taxon>
        <taxon>Adinetidae</taxon>
        <taxon>Adineta</taxon>
    </lineage>
</organism>
<proteinExistence type="predicted"/>
<reference evidence="1" key="1">
    <citation type="submission" date="2021-02" db="EMBL/GenBank/DDBJ databases">
        <authorList>
            <person name="Nowell W R."/>
        </authorList>
    </citation>
    <scope>NUCLEOTIDE SEQUENCE</scope>
</reference>
<accession>A0A815QFF9</accession>
<dbReference type="EMBL" id="CAJNOG010001676">
    <property type="protein sequence ID" value="CAF1463291.1"/>
    <property type="molecule type" value="Genomic_DNA"/>
</dbReference>
<evidence type="ECO:0000313" key="1">
    <source>
        <dbReference type="EMBL" id="CAF1463291.1"/>
    </source>
</evidence>
<name>A0A815QFF9_9BILA</name>
<comment type="caution">
    <text evidence="1">The sequence shown here is derived from an EMBL/GenBank/DDBJ whole genome shotgun (WGS) entry which is preliminary data.</text>
</comment>
<dbReference type="AlphaFoldDB" id="A0A815QFF9"/>
<dbReference type="Proteomes" id="UP000663845">
    <property type="component" value="Unassembled WGS sequence"/>
</dbReference>
<sequence>IGFSFEDIRMSGFNFRSMIFLHLN</sequence>
<evidence type="ECO:0000313" key="2">
    <source>
        <dbReference type="Proteomes" id="UP000663845"/>
    </source>
</evidence>